<feature type="transmembrane region" description="Helical" evidence="8">
    <location>
        <begin position="152"/>
        <end position="172"/>
    </location>
</feature>
<organism evidence="10 11">
    <name type="scientific">Salinicola rhizosphaerae</name>
    <dbReference type="NCBI Taxonomy" id="1443141"/>
    <lineage>
        <taxon>Bacteria</taxon>
        <taxon>Pseudomonadati</taxon>
        <taxon>Pseudomonadota</taxon>
        <taxon>Gammaproteobacteria</taxon>
        <taxon>Oceanospirillales</taxon>
        <taxon>Halomonadaceae</taxon>
        <taxon>Salinicola</taxon>
    </lineage>
</organism>
<evidence type="ECO:0000256" key="8">
    <source>
        <dbReference type="RuleBase" id="RU363032"/>
    </source>
</evidence>
<evidence type="ECO:0000256" key="4">
    <source>
        <dbReference type="ARBA" id="ARBA00022692"/>
    </source>
</evidence>
<evidence type="ECO:0000256" key="5">
    <source>
        <dbReference type="ARBA" id="ARBA00022989"/>
    </source>
</evidence>
<comment type="subcellular location">
    <subcellularLocation>
        <location evidence="1 8">Cell membrane</location>
        <topology evidence="1 8">Multi-pass membrane protein</topology>
    </subcellularLocation>
</comment>
<dbReference type="InterPro" id="IPR000515">
    <property type="entry name" value="MetI-like"/>
</dbReference>
<dbReference type="EMBL" id="BMZI01000002">
    <property type="protein sequence ID" value="GHB15142.1"/>
    <property type="molecule type" value="Genomic_DNA"/>
</dbReference>
<feature type="transmembrane region" description="Helical" evidence="8">
    <location>
        <begin position="263"/>
        <end position="284"/>
    </location>
</feature>
<sequence length="341" mass="37418">MTSQTSNMLRFLLVKLAQLVPTFIGVTIVAFAFIRLLPGDPILLMAGERGISAERYAQLQSQFGFDRPLIVQYWDFLSGLFRGDLGNSLVTHSPVIHEFMSRFPATMELSIFALAFAVIIGLPAGVIAAIRRGKTLDHTIVGISLTGYSMPIFWWGLLLIMLFSGTLGWTPVSGRMSFIYFIQPVTGFMTIDSLIAGDWGAFLSALHHLILPAIVLGTIPLAVIARQTRSSMLEVLGEDYVRTARAKGLSSYRVIMVHTLRNALISVITVIGLQVGLLLAGAILTETIFSWPGIGKWMIDAISRRDYPSVQGGLVLIAFIVMIVNLLVDVAYGVVNPRIRH</sequence>
<dbReference type="InterPro" id="IPR035906">
    <property type="entry name" value="MetI-like_sf"/>
</dbReference>
<comment type="caution">
    <text evidence="10">The sequence shown here is derived from an EMBL/GenBank/DDBJ whole genome shotgun (WGS) entry which is preliminary data.</text>
</comment>
<gene>
    <name evidence="10" type="ORF">GCM10009038_12150</name>
</gene>
<name>A0ABQ3DX39_9GAMM</name>
<accession>A0ABQ3DX39</accession>
<evidence type="ECO:0000313" key="10">
    <source>
        <dbReference type="EMBL" id="GHB15142.1"/>
    </source>
</evidence>
<evidence type="ECO:0000259" key="9">
    <source>
        <dbReference type="PROSITE" id="PS50928"/>
    </source>
</evidence>
<feature type="domain" description="ABC transmembrane type-1" evidence="9">
    <location>
        <begin position="103"/>
        <end position="328"/>
    </location>
</feature>
<keyword evidence="3" id="KW-1003">Cell membrane</keyword>
<dbReference type="SUPFAM" id="SSF161098">
    <property type="entry name" value="MetI-like"/>
    <property type="match status" value="1"/>
</dbReference>
<dbReference type="Proteomes" id="UP000646745">
    <property type="component" value="Unassembled WGS sequence"/>
</dbReference>
<evidence type="ECO:0000256" key="3">
    <source>
        <dbReference type="ARBA" id="ARBA00022475"/>
    </source>
</evidence>
<evidence type="ECO:0000256" key="6">
    <source>
        <dbReference type="ARBA" id="ARBA00023136"/>
    </source>
</evidence>
<dbReference type="InterPro" id="IPR045621">
    <property type="entry name" value="BPD_transp_1_N"/>
</dbReference>
<feature type="transmembrane region" description="Helical" evidence="8">
    <location>
        <begin position="12"/>
        <end position="34"/>
    </location>
</feature>
<evidence type="ECO:0000256" key="1">
    <source>
        <dbReference type="ARBA" id="ARBA00004651"/>
    </source>
</evidence>
<feature type="transmembrane region" description="Helical" evidence="8">
    <location>
        <begin position="199"/>
        <end position="224"/>
    </location>
</feature>
<evidence type="ECO:0000313" key="11">
    <source>
        <dbReference type="Proteomes" id="UP000646745"/>
    </source>
</evidence>
<keyword evidence="11" id="KW-1185">Reference proteome</keyword>
<keyword evidence="5 8" id="KW-1133">Transmembrane helix</keyword>
<proteinExistence type="inferred from homology"/>
<evidence type="ECO:0000256" key="7">
    <source>
        <dbReference type="ARBA" id="ARBA00024202"/>
    </source>
</evidence>
<dbReference type="Gene3D" id="1.10.3720.10">
    <property type="entry name" value="MetI-like"/>
    <property type="match status" value="1"/>
</dbReference>
<dbReference type="PANTHER" id="PTHR43163:SF6">
    <property type="entry name" value="DIPEPTIDE TRANSPORT SYSTEM PERMEASE PROTEIN DPPB-RELATED"/>
    <property type="match status" value="1"/>
</dbReference>
<dbReference type="CDD" id="cd06261">
    <property type="entry name" value="TM_PBP2"/>
    <property type="match status" value="1"/>
</dbReference>
<protein>
    <submittedName>
        <fullName evidence="10">Peptide ABC transporter permease</fullName>
    </submittedName>
</protein>
<reference evidence="11" key="1">
    <citation type="journal article" date="2019" name="Int. J. Syst. Evol. Microbiol.">
        <title>The Global Catalogue of Microorganisms (GCM) 10K type strain sequencing project: providing services to taxonomists for standard genome sequencing and annotation.</title>
        <authorList>
            <consortium name="The Broad Institute Genomics Platform"/>
            <consortium name="The Broad Institute Genome Sequencing Center for Infectious Disease"/>
            <person name="Wu L."/>
            <person name="Ma J."/>
        </authorList>
    </citation>
    <scope>NUCLEOTIDE SEQUENCE [LARGE SCALE GENOMIC DNA]</scope>
    <source>
        <strain evidence="11">KCTC 32998</strain>
    </source>
</reference>
<feature type="transmembrane region" description="Helical" evidence="8">
    <location>
        <begin position="314"/>
        <end position="335"/>
    </location>
</feature>
<feature type="transmembrane region" description="Helical" evidence="8">
    <location>
        <begin position="109"/>
        <end position="131"/>
    </location>
</feature>
<evidence type="ECO:0000256" key="2">
    <source>
        <dbReference type="ARBA" id="ARBA00022448"/>
    </source>
</evidence>
<comment type="similarity">
    <text evidence="7">Belongs to the binding-protein-dependent transport system permease family. OppBC subfamily.</text>
</comment>
<dbReference type="Pfam" id="PF00528">
    <property type="entry name" value="BPD_transp_1"/>
    <property type="match status" value="1"/>
</dbReference>
<dbReference type="PROSITE" id="PS50928">
    <property type="entry name" value="ABC_TM1"/>
    <property type="match status" value="1"/>
</dbReference>
<keyword evidence="6 8" id="KW-0472">Membrane</keyword>
<dbReference type="Pfam" id="PF19300">
    <property type="entry name" value="BPD_transp_1_N"/>
    <property type="match status" value="1"/>
</dbReference>
<keyword evidence="4 8" id="KW-0812">Transmembrane</keyword>
<keyword evidence="2 8" id="KW-0813">Transport</keyword>
<dbReference type="PANTHER" id="PTHR43163">
    <property type="entry name" value="DIPEPTIDE TRANSPORT SYSTEM PERMEASE PROTEIN DPPB-RELATED"/>
    <property type="match status" value="1"/>
</dbReference>